<feature type="domain" description="ABM" evidence="1">
    <location>
        <begin position="5"/>
        <end position="94"/>
    </location>
</feature>
<organism evidence="2 3">
    <name type="scientific">Cupriavidus yeoncheonensis</name>
    <dbReference type="NCBI Taxonomy" id="1462994"/>
    <lineage>
        <taxon>Bacteria</taxon>
        <taxon>Pseudomonadati</taxon>
        <taxon>Pseudomonadota</taxon>
        <taxon>Betaproteobacteria</taxon>
        <taxon>Burkholderiales</taxon>
        <taxon>Burkholderiaceae</taxon>
        <taxon>Cupriavidus</taxon>
    </lineage>
</organism>
<dbReference type="Gene3D" id="3.30.70.100">
    <property type="match status" value="1"/>
</dbReference>
<dbReference type="Proteomes" id="UP000672934">
    <property type="component" value="Unassembled WGS sequence"/>
</dbReference>
<sequence length="97" mass="11280">MSRTYTLVGIARAKTNRREALVTQLDSLRTRGLTEPGCLNYHVGQDAEDAEVFVVYMVWDSRGALESHLNREYMRDFHATRQELVEGDFRFRWLNAA</sequence>
<dbReference type="SUPFAM" id="SSF54909">
    <property type="entry name" value="Dimeric alpha+beta barrel"/>
    <property type="match status" value="1"/>
</dbReference>
<dbReference type="InterPro" id="IPR007138">
    <property type="entry name" value="ABM_dom"/>
</dbReference>
<dbReference type="InterPro" id="IPR011008">
    <property type="entry name" value="Dimeric_a/b-barrel"/>
</dbReference>
<dbReference type="Pfam" id="PF03992">
    <property type="entry name" value="ABM"/>
    <property type="match status" value="1"/>
</dbReference>
<keyword evidence="3" id="KW-1185">Reference proteome</keyword>
<reference evidence="2" key="1">
    <citation type="submission" date="2021-03" db="EMBL/GenBank/DDBJ databases">
        <authorList>
            <person name="Peeters C."/>
        </authorList>
    </citation>
    <scope>NUCLEOTIDE SEQUENCE</scope>
    <source>
        <strain evidence="2">LMG 31506</strain>
    </source>
</reference>
<name>A0A916J1T2_9BURK</name>
<evidence type="ECO:0000259" key="1">
    <source>
        <dbReference type="PROSITE" id="PS51725"/>
    </source>
</evidence>
<gene>
    <name evidence="2" type="ORF">LMG31506_06140</name>
</gene>
<comment type="caution">
    <text evidence="2">The sequence shown here is derived from an EMBL/GenBank/DDBJ whole genome shotgun (WGS) entry which is preliminary data.</text>
</comment>
<dbReference type="PANTHER" id="PTHR33336">
    <property type="entry name" value="QUINOL MONOOXYGENASE YGIN-RELATED"/>
    <property type="match status" value="1"/>
</dbReference>
<dbReference type="PROSITE" id="PS51725">
    <property type="entry name" value="ABM"/>
    <property type="match status" value="1"/>
</dbReference>
<protein>
    <recommendedName>
        <fullName evidence="1">ABM domain-containing protein</fullName>
    </recommendedName>
</protein>
<dbReference type="PANTHER" id="PTHR33336:SF3">
    <property type="entry name" value="ABM DOMAIN-CONTAINING PROTEIN"/>
    <property type="match status" value="1"/>
</dbReference>
<evidence type="ECO:0000313" key="3">
    <source>
        <dbReference type="Proteomes" id="UP000672934"/>
    </source>
</evidence>
<evidence type="ECO:0000313" key="2">
    <source>
        <dbReference type="EMBL" id="CAG2157828.1"/>
    </source>
</evidence>
<proteinExistence type="predicted"/>
<dbReference type="RefSeq" id="WP_211950966.1">
    <property type="nucleotide sequence ID" value="NZ_CAJPUY010000038.1"/>
</dbReference>
<dbReference type="InterPro" id="IPR050744">
    <property type="entry name" value="AI-2_Isomerase_LsrG"/>
</dbReference>
<dbReference type="EMBL" id="CAJPUY010000038">
    <property type="protein sequence ID" value="CAG2157828.1"/>
    <property type="molecule type" value="Genomic_DNA"/>
</dbReference>
<dbReference type="AlphaFoldDB" id="A0A916J1T2"/>
<dbReference type="GO" id="GO:0003824">
    <property type="term" value="F:catalytic activity"/>
    <property type="evidence" value="ECO:0007669"/>
    <property type="project" value="TreeGrafter"/>
</dbReference>
<accession>A0A916J1T2</accession>